<sequence length="108" mass="12124">MSFLKRLFRKETEDVATTSSVDSEQEKESWEVVPKYTEVTDVSELMHVSLVSSVLAAGDCLESHFKIKNIKQLNPEIELVTLIATAIATGAEPEKQFVVKSIKQKIQK</sequence>
<dbReference type="KEGG" id="vao:FA707_00740"/>
<evidence type="ECO:0000313" key="2">
    <source>
        <dbReference type="Proteomes" id="UP000298615"/>
    </source>
</evidence>
<name>A0A4D7CRU6_9ENTE</name>
<dbReference type="Proteomes" id="UP000298615">
    <property type="component" value="Chromosome"/>
</dbReference>
<dbReference type="EMBL" id="CP039712">
    <property type="protein sequence ID" value="QCI85584.1"/>
    <property type="molecule type" value="Genomic_DNA"/>
</dbReference>
<evidence type="ECO:0000313" key="1">
    <source>
        <dbReference type="EMBL" id="QCI85584.1"/>
    </source>
</evidence>
<organism evidence="1 2">
    <name type="scientific">Vagococcus zengguangii</name>
    <dbReference type="NCBI Taxonomy" id="2571750"/>
    <lineage>
        <taxon>Bacteria</taxon>
        <taxon>Bacillati</taxon>
        <taxon>Bacillota</taxon>
        <taxon>Bacilli</taxon>
        <taxon>Lactobacillales</taxon>
        <taxon>Enterococcaceae</taxon>
        <taxon>Vagococcus</taxon>
    </lineage>
</organism>
<gene>
    <name evidence="1" type="ORF">FA707_00740</name>
</gene>
<accession>A0A4D7CRU6</accession>
<dbReference type="AlphaFoldDB" id="A0A4D7CRU6"/>
<dbReference type="OrthoDB" id="2222210at2"/>
<reference evidence="1 2" key="1">
    <citation type="submission" date="2019-04" db="EMBL/GenBank/DDBJ databases">
        <title>Vagococcus sp. nov., isolated from faeces of yaks (Bos grunniens).</title>
        <authorList>
            <person name="Ge Y."/>
        </authorList>
    </citation>
    <scope>NUCLEOTIDE SEQUENCE [LARGE SCALE GENOMIC DNA]</scope>
    <source>
        <strain evidence="1 2">MN-17</strain>
    </source>
</reference>
<protein>
    <submittedName>
        <fullName evidence="1">Uncharacterized protein</fullName>
    </submittedName>
</protein>
<proteinExistence type="predicted"/>
<dbReference type="RefSeq" id="WP_136952430.1">
    <property type="nucleotide sequence ID" value="NZ_CP039712.1"/>
</dbReference>
<keyword evidence="2" id="KW-1185">Reference proteome</keyword>